<organism evidence="1 2">
    <name type="scientific">Crotalaria pallida</name>
    <name type="common">Smooth rattlebox</name>
    <name type="synonym">Crotalaria striata</name>
    <dbReference type="NCBI Taxonomy" id="3830"/>
    <lineage>
        <taxon>Eukaryota</taxon>
        <taxon>Viridiplantae</taxon>
        <taxon>Streptophyta</taxon>
        <taxon>Embryophyta</taxon>
        <taxon>Tracheophyta</taxon>
        <taxon>Spermatophyta</taxon>
        <taxon>Magnoliopsida</taxon>
        <taxon>eudicotyledons</taxon>
        <taxon>Gunneridae</taxon>
        <taxon>Pentapetalae</taxon>
        <taxon>rosids</taxon>
        <taxon>fabids</taxon>
        <taxon>Fabales</taxon>
        <taxon>Fabaceae</taxon>
        <taxon>Papilionoideae</taxon>
        <taxon>50 kb inversion clade</taxon>
        <taxon>genistoids sensu lato</taxon>
        <taxon>core genistoids</taxon>
        <taxon>Crotalarieae</taxon>
        <taxon>Crotalaria</taxon>
    </lineage>
</organism>
<sequence>MSPFHFYHTKFEWKKTKTKRKKKEPNSPKWVPRNSFILGRLLCILIGPPSPPLPVPDTLAFVTTHFLQCAPFLILHHFLTNTHLFIHSFHSLLSYYYYSLPSPLFVSVAPLIKTKDLT</sequence>
<dbReference type="Proteomes" id="UP001372338">
    <property type="component" value="Unassembled WGS sequence"/>
</dbReference>
<dbReference type="AlphaFoldDB" id="A0AAN9F7Y9"/>
<protein>
    <submittedName>
        <fullName evidence="1">Uncharacterized protein</fullName>
    </submittedName>
</protein>
<name>A0AAN9F7Y9_CROPI</name>
<proteinExistence type="predicted"/>
<dbReference type="EMBL" id="JAYWIO010000004">
    <property type="protein sequence ID" value="KAK7269281.1"/>
    <property type="molecule type" value="Genomic_DNA"/>
</dbReference>
<reference evidence="1 2" key="1">
    <citation type="submission" date="2024-01" db="EMBL/GenBank/DDBJ databases">
        <title>The genomes of 5 underutilized Papilionoideae crops provide insights into root nodulation and disease resistanc.</title>
        <authorList>
            <person name="Yuan L."/>
        </authorList>
    </citation>
    <scope>NUCLEOTIDE SEQUENCE [LARGE SCALE GENOMIC DNA]</scope>
    <source>
        <strain evidence="1">ZHUSHIDOU_FW_LH</strain>
        <tissue evidence="1">Leaf</tissue>
    </source>
</reference>
<accession>A0AAN9F7Y9</accession>
<evidence type="ECO:0000313" key="1">
    <source>
        <dbReference type="EMBL" id="KAK7269281.1"/>
    </source>
</evidence>
<evidence type="ECO:0000313" key="2">
    <source>
        <dbReference type="Proteomes" id="UP001372338"/>
    </source>
</evidence>
<keyword evidence="2" id="KW-1185">Reference proteome</keyword>
<comment type="caution">
    <text evidence="1">The sequence shown here is derived from an EMBL/GenBank/DDBJ whole genome shotgun (WGS) entry which is preliminary data.</text>
</comment>
<gene>
    <name evidence="1" type="ORF">RIF29_22003</name>
</gene>